<dbReference type="HOGENOM" id="CLU_1914593_0_0_9"/>
<dbReference type="HAMAP" id="MF_01197">
    <property type="entry name" value="SepF"/>
    <property type="match status" value="1"/>
</dbReference>
<evidence type="ECO:0000256" key="4">
    <source>
        <dbReference type="ARBA" id="ARBA00044936"/>
    </source>
</evidence>
<evidence type="ECO:0000256" key="1">
    <source>
        <dbReference type="ARBA" id="ARBA00022618"/>
    </source>
</evidence>
<keyword evidence="3 5" id="KW-0131">Cell cycle</keyword>
<evidence type="ECO:0000256" key="3">
    <source>
        <dbReference type="ARBA" id="ARBA00023306"/>
    </source>
</evidence>
<dbReference type="EMBL" id="CP003359">
    <property type="protein sequence ID" value="AGB40816.1"/>
    <property type="molecule type" value="Genomic_DNA"/>
</dbReference>
<gene>
    <name evidence="5" type="primary">sepF</name>
    <name evidence="6" type="ordered locus">Halha_0850</name>
</gene>
<evidence type="ECO:0000313" key="7">
    <source>
        <dbReference type="Proteomes" id="UP000010880"/>
    </source>
</evidence>
<dbReference type="STRING" id="748449.Halha_0850"/>
<organism evidence="6 7">
    <name type="scientific">Halobacteroides halobius (strain ATCC 35273 / DSM 5150 / MD-1)</name>
    <dbReference type="NCBI Taxonomy" id="748449"/>
    <lineage>
        <taxon>Bacteria</taxon>
        <taxon>Bacillati</taxon>
        <taxon>Bacillota</taxon>
        <taxon>Clostridia</taxon>
        <taxon>Halanaerobiales</taxon>
        <taxon>Halobacteroidaceae</taxon>
        <taxon>Halobacteroides</taxon>
    </lineage>
</organism>
<accession>L0K747</accession>
<comment type="similarity">
    <text evidence="5">Belongs to the SepF family.</text>
</comment>
<dbReference type="InterPro" id="IPR007561">
    <property type="entry name" value="Cell_div_SepF/SepF-rel"/>
</dbReference>
<evidence type="ECO:0000256" key="5">
    <source>
        <dbReference type="HAMAP-Rule" id="MF_01197"/>
    </source>
</evidence>
<dbReference type="InterPro" id="IPR038594">
    <property type="entry name" value="SepF-like_sf"/>
</dbReference>
<keyword evidence="5" id="KW-0963">Cytoplasm</keyword>
<dbReference type="RefSeq" id="WP_015326541.1">
    <property type="nucleotide sequence ID" value="NC_019978.1"/>
</dbReference>
<proteinExistence type="inferred from homology"/>
<comment type="subcellular location">
    <subcellularLocation>
        <location evidence="5">Cytoplasm</location>
    </subcellularLocation>
    <text evidence="5">Localizes to the division site, in a FtsZ-dependent manner.</text>
</comment>
<comment type="function">
    <text evidence="4 5">Cell division protein that is part of the divisome complex and is recruited early to the Z-ring. Probably stimulates Z-ring formation, perhaps through the cross-linking of FtsZ protofilaments. Its function overlaps with FtsA.</text>
</comment>
<evidence type="ECO:0000256" key="2">
    <source>
        <dbReference type="ARBA" id="ARBA00023210"/>
    </source>
</evidence>
<evidence type="ECO:0000313" key="6">
    <source>
        <dbReference type="EMBL" id="AGB40816.1"/>
    </source>
</evidence>
<dbReference type="Pfam" id="PF04472">
    <property type="entry name" value="SepF"/>
    <property type="match status" value="1"/>
</dbReference>
<dbReference type="GO" id="GO:0000917">
    <property type="term" value="P:division septum assembly"/>
    <property type="evidence" value="ECO:0007669"/>
    <property type="project" value="UniProtKB-KW"/>
</dbReference>
<dbReference type="eggNOG" id="COG1799">
    <property type="taxonomic scope" value="Bacteria"/>
</dbReference>
<keyword evidence="1 5" id="KW-0132">Cell division</keyword>
<dbReference type="Proteomes" id="UP000010880">
    <property type="component" value="Chromosome"/>
</dbReference>
<dbReference type="PANTHER" id="PTHR35798">
    <property type="entry name" value="CELL DIVISION PROTEIN SEPF"/>
    <property type="match status" value="1"/>
</dbReference>
<reference evidence="7" key="1">
    <citation type="submission" date="2012-02" db="EMBL/GenBank/DDBJ databases">
        <title>The complete genome of Halobacteroides halobius DSM 5150.</title>
        <authorList>
            <person name="Lucas S."/>
            <person name="Copeland A."/>
            <person name="Lapidus A."/>
            <person name="Glavina del Rio T."/>
            <person name="Dalin E."/>
            <person name="Tice H."/>
            <person name="Bruce D."/>
            <person name="Goodwin L."/>
            <person name="Pitluck S."/>
            <person name="Peters L."/>
            <person name="Mikhailova N."/>
            <person name="Gu W."/>
            <person name="Kyrpides N."/>
            <person name="Mavromatis K."/>
            <person name="Ivanova N."/>
            <person name="Brettin T."/>
            <person name="Detter J.C."/>
            <person name="Han C."/>
            <person name="Larimer F."/>
            <person name="Land M."/>
            <person name="Hauser L."/>
            <person name="Markowitz V."/>
            <person name="Cheng J.-F."/>
            <person name="Hugenholtz P."/>
            <person name="Woyke T."/>
            <person name="Wu D."/>
            <person name="Tindall B."/>
            <person name="Pomrenke H."/>
            <person name="Brambilla E."/>
            <person name="Klenk H.-P."/>
            <person name="Eisen J.A."/>
        </authorList>
    </citation>
    <scope>NUCLEOTIDE SEQUENCE [LARGE SCALE GENOMIC DNA]</scope>
    <source>
        <strain evidence="7">ATCC 35273 / DSM 5150 / MD-1</strain>
    </source>
</reference>
<dbReference type="OrthoDB" id="9815206at2"/>
<dbReference type="GO" id="GO:0043093">
    <property type="term" value="P:FtsZ-dependent cytokinesis"/>
    <property type="evidence" value="ECO:0007669"/>
    <property type="project" value="UniProtKB-UniRule"/>
</dbReference>
<name>L0K747_HALHC</name>
<dbReference type="GO" id="GO:0005737">
    <property type="term" value="C:cytoplasm"/>
    <property type="evidence" value="ECO:0007669"/>
    <property type="project" value="UniProtKB-SubCell"/>
</dbReference>
<dbReference type="Gene3D" id="3.30.110.150">
    <property type="entry name" value="SepF-like protein"/>
    <property type="match status" value="1"/>
</dbReference>
<sequence>MMDLIDEVVASAGKVFGFSNPQLSTVEENESQVIETKTSLENENVTIIEPNSFAEVQKIVDKLKDNNSVIIRLYKVEPKDAVKIIDFISGAVYALDGSSEKIGKDVFLFVPSTVQITYDD</sequence>
<dbReference type="PANTHER" id="PTHR35798:SF1">
    <property type="entry name" value="CELL DIVISION PROTEIN SEPF"/>
    <property type="match status" value="1"/>
</dbReference>
<keyword evidence="7" id="KW-1185">Reference proteome</keyword>
<keyword evidence="2 5" id="KW-0717">Septation</keyword>
<protein>
    <recommendedName>
        <fullName evidence="5">Cell division protein SepF</fullName>
    </recommendedName>
</protein>
<dbReference type="AlphaFoldDB" id="L0K747"/>
<dbReference type="KEGG" id="hhl:Halha_0850"/>
<dbReference type="InterPro" id="IPR023052">
    <property type="entry name" value="Cell_div_SepF"/>
</dbReference>
<comment type="subunit">
    <text evidence="5">Homodimer. Interacts with FtsZ.</text>
</comment>